<protein>
    <submittedName>
        <fullName evidence="2">Reverse transcriptase domain-containing protein</fullName>
    </submittedName>
</protein>
<feature type="domain" description="Retrotransposon gag" evidence="1">
    <location>
        <begin position="41"/>
        <end position="95"/>
    </location>
</feature>
<evidence type="ECO:0000313" key="3">
    <source>
        <dbReference type="Proteomes" id="UP001151760"/>
    </source>
</evidence>
<evidence type="ECO:0000313" key="2">
    <source>
        <dbReference type="EMBL" id="GJT99123.1"/>
    </source>
</evidence>
<dbReference type="InterPro" id="IPR005162">
    <property type="entry name" value="Retrotrans_gag_dom"/>
</dbReference>
<name>A0ABQ5IG31_9ASTR</name>
<keyword evidence="2" id="KW-0548">Nucleotidyltransferase</keyword>
<dbReference type="EMBL" id="BQNB010020740">
    <property type="protein sequence ID" value="GJT99123.1"/>
    <property type="molecule type" value="Genomic_DNA"/>
</dbReference>
<dbReference type="GO" id="GO:0003964">
    <property type="term" value="F:RNA-directed DNA polymerase activity"/>
    <property type="evidence" value="ECO:0007669"/>
    <property type="project" value="UniProtKB-KW"/>
</dbReference>
<keyword evidence="2" id="KW-0695">RNA-directed DNA polymerase</keyword>
<dbReference type="Pfam" id="PF03732">
    <property type="entry name" value="Retrotrans_gag"/>
    <property type="match status" value="1"/>
</dbReference>
<organism evidence="2 3">
    <name type="scientific">Tanacetum coccineum</name>
    <dbReference type="NCBI Taxonomy" id="301880"/>
    <lineage>
        <taxon>Eukaryota</taxon>
        <taxon>Viridiplantae</taxon>
        <taxon>Streptophyta</taxon>
        <taxon>Embryophyta</taxon>
        <taxon>Tracheophyta</taxon>
        <taxon>Spermatophyta</taxon>
        <taxon>Magnoliopsida</taxon>
        <taxon>eudicotyledons</taxon>
        <taxon>Gunneridae</taxon>
        <taxon>Pentapetalae</taxon>
        <taxon>asterids</taxon>
        <taxon>campanulids</taxon>
        <taxon>Asterales</taxon>
        <taxon>Asteraceae</taxon>
        <taxon>Asteroideae</taxon>
        <taxon>Anthemideae</taxon>
        <taxon>Anthemidinae</taxon>
        <taxon>Tanacetum</taxon>
    </lineage>
</organism>
<keyword evidence="2" id="KW-0808">Transferase</keyword>
<accession>A0ABQ5IG31</accession>
<reference evidence="2" key="1">
    <citation type="journal article" date="2022" name="Int. J. Mol. Sci.">
        <title>Draft Genome of Tanacetum Coccineum: Genomic Comparison of Closely Related Tanacetum-Family Plants.</title>
        <authorList>
            <person name="Yamashiro T."/>
            <person name="Shiraishi A."/>
            <person name="Nakayama K."/>
            <person name="Satake H."/>
        </authorList>
    </citation>
    <scope>NUCLEOTIDE SEQUENCE</scope>
</reference>
<dbReference type="Proteomes" id="UP001151760">
    <property type="component" value="Unassembled WGS sequence"/>
</dbReference>
<keyword evidence="3" id="KW-1185">Reference proteome</keyword>
<reference evidence="2" key="2">
    <citation type="submission" date="2022-01" db="EMBL/GenBank/DDBJ databases">
        <authorList>
            <person name="Yamashiro T."/>
            <person name="Shiraishi A."/>
            <person name="Satake H."/>
            <person name="Nakayama K."/>
        </authorList>
    </citation>
    <scope>NUCLEOTIDE SEQUENCE</scope>
</reference>
<comment type="caution">
    <text evidence="2">The sequence shown here is derived from an EMBL/GenBank/DDBJ whole genome shotgun (WGS) entry which is preliminary data.</text>
</comment>
<proteinExistence type="predicted"/>
<sequence length="95" mass="10843">MKCNPISFHGNEGAVGLSRWIEKFESVFGISNCAKENKVMFAAATLQGLALTWWNNQFATMARAVANIKSWTEMKAKMMEEFCPPKEIQRMEHEL</sequence>
<gene>
    <name evidence="2" type="ORF">Tco_1094641</name>
</gene>
<evidence type="ECO:0000259" key="1">
    <source>
        <dbReference type="Pfam" id="PF03732"/>
    </source>
</evidence>